<dbReference type="InterPro" id="IPR021005">
    <property type="entry name" value="Znf_CGNR"/>
</dbReference>
<dbReference type="Pfam" id="PF11706">
    <property type="entry name" value="zf-CGNR"/>
    <property type="match status" value="1"/>
</dbReference>
<evidence type="ECO:0000313" key="3">
    <source>
        <dbReference type="Proteomes" id="UP000321617"/>
    </source>
</evidence>
<dbReference type="SUPFAM" id="SSF160904">
    <property type="entry name" value="Jann2411-like"/>
    <property type="match status" value="1"/>
</dbReference>
<reference evidence="2 3" key="1">
    <citation type="journal article" date="2013" name="Stand. Genomic Sci.">
        <title>Genomic Encyclopedia of Type Strains, Phase I: The one thousand microbial genomes (KMG-I) project.</title>
        <authorList>
            <person name="Kyrpides N.C."/>
            <person name="Woyke T."/>
            <person name="Eisen J.A."/>
            <person name="Garrity G."/>
            <person name="Lilburn T.G."/>
            <person name="Beck B.J."/>
            <person name="Whitman W.B."/>
            <person name="Hugenholtz P."/>
            <person name="Klenk H.P."/>
        </authorList>
    </citation>
    <scope>NUCLEOTIDE SEQUENCE [LARGE SCALE GENOMIC DNA]</scope>
    <source>
        <strain evidence="2 3">DSM 45044</strain>
    </source>
</reference>
<accession>A0A562V0M7</accession>
<feature type="domain" description="Zinc finger CGNR" evidence="1">
    <location>
        <begin position="97"/>
        <end position="123"/>
    </location>
</feature>
<protein>
    <submittedName>
        <fullName evidence="2">CGNR zinc finger protein</fullName>
    </submittedName>
</protein>
<comment type="caution">
    <text evidence="2">The sequence shown here is derived from an EMBL/GenBank/DDBJ whole genome shotgun (WGS) entry which is preliminary data.</text>
</comment>
<evidence type="ECO:0000259" key="1">
    <source>
        <dbReference type="Pfam" id="PF11706"/>
    </source>
</evidence>
<dbReference type="RefSeq" id="WP_147137494.1">
    <property type="nucleotide sequence ID" value="NZ_BAABIJ010000002.1"/>
</dbReference>
<dbReference type="PANTHER" id="PTHR35525:SF3">
    <property type="entry name" value="BLL6575 PROTEIN"/>
    <property type="match status" value="1"/>
</dbReference>
<keyword evidence="3" id="KW-1185">Reference proteome</keyword>
<gene>
    <name evidence="2" type="ORF">LX16_2159</name>
</gene>
<proteinExistence type="predicted"/>
<organism evidence="2 3">
    <name type="scientific">Stackebrandtia albiflava</name>
    <dbReference type="NCBI Taxonomy" id="406432"/>
    <lineage>
        <taxon>Bacteria</taxon>
        <taxon>Bacillati</taxon>
        <taxon>Actinomycetota</taxon>
        <taxon>Actinomycetes</taxon>
        <taxon>Glycomycetales</taxon>
        <taxon>Glycomycetaceae</taxon>
        <taxon>Stackebrandtia</taxon>
    </lineage>
</organism>
<dbReference type="InterPro" id="IPR010852">
    <property type="entry name" value="ABATE"/>
</dbReference>
<dbReference type="Gene3D" id="1.10.3300.10">
    <property type="entry name" value="Jann2411-like domain"/>
    <property type="match status" value="1"/>
</dbReference>
<dbReference type="PANTHER" id="PTHR35525">
    <property type="entry name" value="BLL6575 PROTEIN"/>
    <property type="match status" value="1"/>
</dbReference>
<dbReference type="EMBL" id="VLLL01000006">
    <property type="protein sequence ID" value="TWJ11438.1"/>
    <property type="molecule type" value="Genomic_DNA"/>
</dbReference>
<dbReference type="InterPro" id="IPR023286">
    <property type="entry name" value="ABATE_dom_sf"/>
</dbReference>
<evidence type="ECO:0000313" key="2">
    <source>
        <dbReference type="EMBL" id="TWJ11438.1"/>
    </source>
</evidence>
<sequence>MPDRTGRLRDLEPGIGWAAELLRDPRHPGFAAVVAAGDPEVAARALNRLLAATTAGLRLRRTGEHWQVVMVTETGPDRAASAASALARLVARDGWRRLKRCAADGCGAGFVDRTAAVGRKYCSGHSRHG</sequence>
<name>A0A562V0M7_9ACTN</name>
<dbReference type="AlphaFoldDB" id="A0A562V0M7"/>
<dbReference type="Proteomes" id="UP000321617">
    <property type="component" value="Unassembled WGS sequence"/>
</dbReference>